<sequence length="172" mass="20001">MHDAETLGCVLPTFTTTGILTPINTPYPHRFNISERTILLRLNSVNTLSDLSVGVFCRSRAHEALGKQPSPRKSRPPPRRSPKPHSKPTHYEFMGLVNGHNGRLNRLEQELAQQREVERKLQDELRWRREAKEKIKKLEEGLKQKWVRQEYQYSDLHPGDPFSEEIMKAEVP</sequence>
<dbReference type="Proteomes" id="UP001341840">
    <property type="component" value="Unassembled WGS sequence"/>
</dbReference>
<evidence type="ECO:0000256" key="2">
    <source>
        <dbReference type="SAM" id="MobiDB-lite"/>
    </source>
</evidence>
<keyword evidence="4" id="KW-1185">Reference proteome</keyword>
<gene>
    <name evidence="3" type="ORF">PIB30_019987</name>
</gene>
<feature type="compositionally biased region" description="Basic residues" evidence="2">
    <location>
        <begin position="70"/>
        <end position="88"/>
    </location>
</feature>
<reference evidence="3 4" key="1">
    <citation type="journal article" date="2023" name="Plants (Basel)">
        <title>Bridging the Gap: Combining Genomics and Transcriptomics Approaches to Understand Stylosanthes scabra, an Orphan Legume from the Brazilian Caatinga.</title>
        <authorList>
            <person name="Ferreira-Neto J.R.C."/>
            <person name="da Silva M.D."/>
            <person name="Binneck E."/>
            <person name="de Melo N.F."/>
            <person name="da Silva R.H."/>
            <person name="de Melo A.L.T.M."/>
            <person name="Pandolfi V."/>
            <person name="Bustamante F.O."/>
            <person name="Brasileiro-Vidal A.C."/>
            <person name="Benko-Iseppon A.M."/>
        </authorList>
    </citation>
    <scope>NUCLEOTIDE SEQUENCE [LARGE SCALE GENOMIC DNA]</scope>
    <source>
        <tissue evidence="3">Leaves</tissue>
    </source>
</reference>
<protein>
    <submittedName>
        <fullName evidence="3">Uncharacterized protein</fullName>
    </submittedName>
</protein>
<evidence type="ECO:0000256" key="1">
    <source>
        <dbReference type="SAM" id="Coils"/>
    </source>
</evidence>
<keyword evidence="1" id="KW-0175">Coiled coil</keyword>
<organism evidence="3 4">
    <name type="scientific">Stylosanthes scabra</name>
    <dbReference type="NCBI Taxonomy" id="79078"/>
    <lineage>
        <taxon>Eukaryota</taxon>
        <taxon>Viridiplantae</taxon>
        <taxon>Streptophyta</taxon>
        <taxon>Embryophyta</taxon>
        <taxon>Tracheophyta</taxon>
        <taxon>Spermatophyta</taxon>
        <taxon>Magnoliopsida</taxon>
        <taxon>eudicotyledons</taxon>
        <taxon>Gunneridae</taxon>
        <taxon>Pentapetalae</taxon>
        <taxon>rosids</taxon>
        <taxon>fabids</taxon>
        <taxon>Fabales</taxon>
        <taxon>Fabaceae</taxon>
        <taxon>Papilionoideae</taxon>
        <taxon>50 kb inversion clade</taxon>
        <taxon>dalbergioids sensu lato</taxon>
        <taxon>Dalbergieae</taxon>
        <taxon>Pterocarpus clade</taxon>
        <taxon>Stylosanthes</taxon>
    </lineage>
</organism>
<evidence type="ECO:0000313" key="4">
    <source>
        <dbReference type="Proteomes" id="UP001341840"/>
    </source>
</evidence>
<evidence type="ECO:0000313" key="3">
    <source>
        <dbReference type="EMBL" id="MED6217678.1"/>
    </source>
</evidence>
<comment type="caution">
    <text evidence="3">The sequence shown here is derived from an EMBL/GenBank/DDBJ whole genome shotgun (WGS) entry which is preliminary data.</text>
</comment>
<feature type="region of interest" description="Disordered" evidence="2">
    <location>
        <begin position="62"/>
        <end position="90"/>
    </location>
</feature>
<feature type="coiled-coil region" evidence="1">
    <location>
        <begin position="97"/>
        <end position="124"/>
    </location>
</feature>
<accession>A0ABU6Z8Q0</accession>
<dbReference type="EMBL" id="JASCZI010271923">
    <property type="protein sequence ID" value="MED6217678.1"/>
    <property type="molecule type" value="Genomic_DNA"/>
</dbReference>
<proteinExistence type="predicted"/>
<name>A0ABU6Z8Q0_9FABA</name>